<organism evidence="1 2">
    <name type="scientific">Bacillus cereus HuB4-4</name>
    <dbReference type="NCBI Taxonomy" id="1053211"/>
    <lineage>
        <taxon>Bacteria</taxon>
        <taxon>Bacillati</taxon>
        <taxon>Bacillota</taxon>
        <taxon>Bacilli</taxon>
        <taxon>Bacillales</taxon>
        <taxon>Bacillaceae</taxon>
        <taxon>Bacillus</taxon>
        <taxon>Bacillus cereus group</taxon>
    </lineage>
</organism>
<comment type="caution">
    <text evidence="1">The sequence shown here is derived from an EMBL/GenBank/DDBJ whole genome shotgun (WGS) entry which is preliminary data.</text>
</comment>
<dbReference type="AlphaFoldDB" id="A0A9W5QN00"/>
<protein>
    <submittedName>
        <fullName evidence="1">Uncharacterized protein</fullName>
    </submittedName>
</protein>
<proteinExistence type="predicted"/>
<dbReference type="Proteomes" id="UP000014009">
    <property type="component" value="Unassembled WGS sequence"/>
</dbReference>
<evidence type="ECO:0000313" key="1">
    <source>
        <dbReference type="EMBL" id="EOP78914.1"/>
    </source>
</evidence>
<evidence type="ECO:0000313" key="2">
    <source>
        <dbReference type="Proteomes" id="UP000014009"/>
    </source>
</evidence>
<accession>A0A9W5QN00</accession>
<dbReference type="EMBL" id="AHEF01000104">
    <property type="protein sequence ID" value="EOP78914.1"/>
    <property type="molecule type" value="Genomic_DNA"/>
</dbReference>
<gene>
    <name evidence="1" type="ORF">IGM_06521</name>
</gene>
<dbReference type="RefSeq" id="WP_016099565.1">
    <property type="nucleotide sequence ID" value="NZ_KB976548.1"/>
</dbReference>
<sequence length="71" mass="8304">MTALKCRTCQKELTSTMEIEFCGHTNDFFCNPDCASTFYFDYMKSNPVDLTDREYLENDGVLIKRGKLYQI</sequence>
<reference evidence="1 2" key="1">
    <citation type="submission" date="2012-12" db="EMBL/GenBank/DDBJ databases">
        <title>The Genome Sequence of Bacillus cereus HuB4-4.</title>
        <authorList>
            <consortium name="The Broad Institute Genome Sequencing Platform"/>
            <consortium name="The Broad Institute Genome Sequencing Center for Infectious Disease"/>
            <person name="Feldgarden M."/>
            <person name="Van der Auwera G.A."/>
            <person name="Mahillon J."/>
            <person name="Duprez V."/>
            <person name="Timmery S."/>
            <person name="Mattelet C."/>
            <person name="Dierick K."/>
            <person name="Sun M."/>
            <person name="Yu Z."/>
            <person name="Zhu L."/>
            <person name="Hu X."/>
            <person name="Shank E.B."/>
            <person name="Swiecicka I."/>
            <person name="Hansen B.M."/>
            <person name="Andrup L."/>
            <person name="Walker B."/>
            <person name="Young S.K."/>
            <person name="Zeng Q."/>
            <person name="Gargeya S."/>
            <person name="Fitzgerald M."/>
            <person name="Haas B."/>
            <person name="Abouelleil A."/>
            <person name="Alvarado L."/>
            <person name="Arachchi H.M."/>
            <person name="Berlin A.M."/>
            <person name="Chapman S.B."/>
            <person name="Dewar J."/>
            <person name="Goldberg J."/>
            <person name="Griggs A."/>
            <person name="Gujja S."/>
            <person name="Hansen M."/>
            <person name="Howarth C."/>
            <person name="Imamovic A."/>
            <person name="Larimer J."/>
            <person name="McCowan C."/>
            <person name="Murphy C."/>
            <person name="Neiman D."/>
            <person name="Pearson M."/>
            <person name="Priest M."/>
            <person name="Roberts A."/>
            <person name="Saif S."/>
            <person name="Shea T."/>
            <person name="Sisk P."/>
            <person name="Sykes S."/>
            <person name="Wortman J."/>
            <person name="Nusbaum C."/>
            <person name="Birren B."/>
        </authorList>
    </citation>
    <scope>NUCLEOTIDE SEQUENCE [LARGE SCALE GENOMIC DNA]</scope>
    <source>
        <strain evidence="1 2">HuB4-4</strain>
    </source>
</reference>
<name>A0A9W5QN00_BACCE</name>